<reference evidence="1 4" key="1">
    <citation type="submission" date="2018-08" db="EMBL/GenBank/DDBJ databases">
        <title>A genome reference for cultivated species of the human gut microbiota.</title>
        <authorList>
            <person name="Zou Y."/>
            <person name="Xue W."/>
            <person name="Luo G."/>
        </authorList>
    </citation>
    <scope>NUCLEOTIDE SEQUENCE [LARGE SCALE GENOMIC DNA]</scope>
    <source>
        <strain evidence="2 4">AF26-4BH</strain>
        <strain evidence="1">TF05-5AC</strain>
    </source>
</reference>
<evidence type="ECO:0000313" key="3">
    <source>
        <dbReference type="Proteomes" id="UP000260812"/>
    </source>
</evidence>
<dbReference type="AlphaFoldDB" id="A0A3E3HUW7"/>
<dbReference type="InterPro" id="IPR025893">
    <property type="entry name" value="Tocopherol_cyclase"/>
</dbReference>
<dbReference type="Proteomes" id="UP000260812">
    <property type="component" value="Unassembled WGS sequence"/>
</dbReference>
<keyword evidence="3" id="KW-1185">Reference proteome</keyword>
<dbReference type="SUPFAM" id="SSF159245">
    <property type="entry name" value="AttH-like"/>
    <property type="match status" value="1"/>
</dbReference>
<dbReference type="PANTHER" id="PTHR35309:SF4">
    <property type="entry name" value="TOCOPHEROL CYCLASE"/>
    <property type="match status" value="1"/>
</dbReference>
<evidence type="ECO:0000313" key="4">
    <source>
        <dbReference type="Proteomes" id="UP000261166"/>
    </source>
</evidence>
<dbReference type="Pfam" id="PF14249">
    <property type="entry name" value="Tocopherol_cycl"/>
    <property type="match status" value="1"/>
</dbReference>
<accession>A0A3E3HUW7</accession>
<evidence type="ECO:0000313" key="2">
    <source>
        <dbReference type="EMBL" id="RGE69112.1"/>
    </source>
</evidence>
<gene>
    <name evidence="2" type="ORF">DWY69_18680</name>
    <name evidence="1" type="ORF">DXC51_29080</name>
</gene>
<protein>
    <recommendedName>
        <fullName evidence="5">Tocopherol cyclase</fullName>
    </recommendedName>
</protein>
<evidence type="ECO:0000313" key="1">
    <source>
        <dbReference type="EMBL" id="RGE55515.1"/>
    </source>
</evidence>
<dbReference type="GO" id="GO:0009976">
    <property type="term" value="F:tocopherol cyclase activity"/>
    <property type="evidence" value="ECO:0007669"/>
    <property type="project" value="InterPro"/>
</dbReference>
<evidence type="ECO:0008006" key="5">
    <source>
        <dbReference type="Google" id="ProtNLM"/>
    </source>
</evidence>
<organism evidence="1 3">
    <name type="scientific">Eisenbergiella massiliensis</name>
    <dbReference type="NCBI Taxonomy" id="1720294"/>
    <lineage>
        <taxon>Bacteria</taxon>
        <taxon>Bacillati</taxon>
        <taxon>Bacillota</taxon>
        <taxon>Clostridia</taxon>
        <taxon>Lachnospirales</taxon>
        <taxon>Lachnospiraceae</taxon>
        <taxon>Eisenbergiella</taxon>
    </lineage>
</organism>
<sequence length="320" mass="36215">MPGSSFSEIVFPEAAASEKETEVPMAGKGFFKGWYFKQEKGSRAAALIPAFHFPADAPGYASVQVITEEAAWNFNFPLDAVKVFGKKDTIQIGNNYFSPRGIRVSLNKEEDGRTIKIEGRIRYAGLAALKSDIMGPFRYVPFLQCRHGVVSMCHKTRGSLKVNGDTYNFHGGRGYIEKDWGSSFPSYYFWCQSGWYDRQECSLMVSVADIPFLGGHFPGCIAFVYYRGKEYRLATYRGVRILKFCENEVLLRQGKMMLSIRVKPAEGQHLKAPVQGSMNRFIKENLVCTVWCRFWLDGKLIFDHLGMGSAEFDTGTNRLR</sequence>
<name>A0A3E3HUW7_9FIRM</name>
<proteinExistence type="predicted"/>
<dbReference type="PANTHER" id="PTHR35309">
    <property type="match status" value="1"/>
</dbReference>
<dbReference type="EMBL" id="QVLV01000046">
    <property type="protein sequence ID" value="RGE55515.1"/>
    <property type="molecule type" value="Genomic_DNA"/>
</dbReference>
<comment type="caution">
    <text evidence="1">The sequence shown here is derived from an EMBL/GenBank/DDBJ whole genome shotgun (WGS) entry which is preliminary data.</text>
</comment>
<dbReference type="Proteomes" id="UP000261166">
    <property type="component" value="Unassembled WGS sequence"/>
</dbReference>
<dbReference type="EMBL" id="QVLU01000018">
    <property type="protein sequence ID" value="RGE69112.1"/>
    <property type="molecule type" value="Genomic_DNA"/>
</dbReference>